<feature type="compositionally biased region" description="Basic and acidic residues" evidence="1">
    <location>
        <begin position="304"/>
        <end position="326"/>
    </location>
</feature>
<dbReference type="EMBL" id="MCBS01021691">
    <property type="protein sequence ID" value="RKF77763.1"/>
    <property type="molecule type" value="Genomic_DNA"/>
</dbReference>
<name>A0A420IT91_9PEZI</name>
<feature type="region of interest" description="Disordered" evidence="1">
    <location>
        <begin position="720"/>
        <end position="741"/>
    </location>
</feature>
<feature type="compositionally biased region" description="Low complexity" evidence="1">
    <location>
        <begin position="173"/>
        <end position="182"/>
    </location>
</feature>
<accession>A0A420IT91</accession>
<evidence type="ECO:0000256" key="1">
    <source>
        <dbReference type="SAM" id="MobiDB-lite"/>
    </source>
</evidence>
<feature type="compositionally biased region" description="Basic and acidic residues" evidence="1">
    <location>
        <begin position="239"/>
        <end position="251"/>
    </location>
</feature>
<reference evidence="2 3" key="1">
    <citation type="journal article" date="2018" name="BMC Genomics">
        <title>Comparative genome analyses reveal sequence features reflecting distinct modes of host-adaptation between dicot and monocot powdery mildew.</title>
        <authorList>
            <person name="Wu Y."/>
            <person name="Ma X."/>
            <person name="Pan Z."/>
            <person name="Kale S.D."/>
            <person name="Song Y."/>
            <person name="King H."/>
            <person name="Zhang Q."/>
            <person name="Presley C."/>
            <person name="Deng X."/>
            <person name="Wei C.I."/>
            <person name="Xiao S."/>
        </authorList>
    </citation>
    <scope>NUCLEOTIDE SEQUENCE [LARGE SCALE GENOMIC DNA]</scope>
    <source>
        <strain evidence="2">UMSG1</strain>
    </source>
</reference>
<feature type="compositionally biased region" description="Polar residues" evidence="1">
    <location>
        <begin position="215"/>
        <end position="237"/>
    </location>
</feature>
<feature type="compositionally biased region" description="Polar residues" evidence="1">
    <location>
        <begin position="122"/>
        <end position="135"/>
    </location>
</feature>
<feature type="region of interest" description="Disordered" evidence="1">
    <location>
        <begin position="862"/>
        <end position="893"/>
    </location>
</feature>
<feature type="region of interest" description="Disordered" evidence="1">
    <location>
        <begin position="285"/>
        <end position="326"/>
    </location>
</feature>
<feature type="region of interest" description="Disordered" evidence="1">
    <location>
        <begin position="765"/>
        <end position="788"/>
    </location>
</feature>
<feature type="region of interest" description="Disordered" evidence="1">
    <location>
        <begin position="215"/>
        <end position="254"/>
    </location>
</feature>
<gene>
    <name evidence="2" type="ORF">GcM1_216008</name>
</gene>
<feature type="region of interest" description="Disordered" evidence="1">
    <location>
        <begin position="171"/>
        <end position="200"/>
    </location>
</feature>
<proteinExistence type="predicted"/>
<feature type="compositionally biased region" description="Low complexity" evidence="1">
    <location>
        <begin position="726"/>
        <end position="741"/>
    </location>
</feature>
<dbReference type="AlphaFoldDB" id="A0A420IT91"/>
<feature type="region of interest" description="Disordered" evidence="1">
    <location>
        <begin position="1"/>
        <end position="70"/>
    </location>
</feature>
<organism evidence="2 3">
    <name type="scientific">Golovinomyces cichoracearum</name>
    <dbReference type="NCBI Taxonomy" id="62708"/>
    <lineage>
        <taxon>Eukaryota</taxon>
        <taxon>Fungi</taxon>
        <taxon>Dikarya</taxon>
        <taxon>Ascomycota</taxon>
        <taxon>Pezizomycotina</taxon>
        <taxon>Leotiomycetes</taxon>
        <taxon>Erysiphales</taxon>
        <taxon>Erysiphaceae</taxon>
        <taxon>Golovinomyces</taxon>
    </lineage>
</organism>
<feature type="region of interest" description="Disordered" evidence="1">
    <location>
        <begin position="90"/>
        <end position="151"/>
    </location>
</feature>
<feature type="compositionally biased region" description="Low complexity" evidence="1">
    <location>
        <begin position="285"/>
        <end position="300"/>
    </location>
</feature>
<feature type="compositionally biased region" description="Basic and acidic residues" evidence="1">
    <location>
        <begin position="862"/>
        <end position="875"/>
    </location>
</feature>
<feature type="compositionally biased region" description="Low complexity" evidence="1">
    <location>
        <begin position="136"/>
        <end position="146"/>
    </location>
</feature>
<sequence>MMQEVKATGPEGKDDLSKSSSKSPAQNPALADIHAAMMEELGIGRKDTLPLQDGRSKGPPQKPVFSSGILEPKEFVPGVNTWRNAVFDDINPEEDKIDSIADGQLARIRRREQEEKRSESIPNSRAHSRTNLGPRSSSSNTNFPSSARIRSGKLGSQGFAATAQVATLHRSSNKLSDNLSSSHVNDRRDRRGRIQHSRVDSSIARLRAAVPAATTSMVSTYPQSSPGRPIGRQSSFDNRAARASDRKKPIQDRPAGIKSVWGSLDENAFLAFAIKSPPLISSPSKKGFNNLSNENPNSNSGTISDHKVSSTQDSGEKFLESDKADQERKLIENAREKKQEFQEPTQWDKTVSLTDKEDQKSSVTIQESFCSQGVNKEARVKVQKDAGIGQPGIARLKGESGSLILELLQNDRTVVYEPIDDHANFVTDPMNTEYMIIYETTKRDPERKATWRICFNLSCEKTSFMDTIVNFRSQEPKKSTSAMMHQPFRLSDSRNENESVSSTLLDTFENETNTYDNDLIHISSSPDKINSFHSSPSTKYDKIRAETLNDLSEIGDISAPVVSDKENFHDSKKLSNHLVEKLVDINDDILIETLYKQLKNNSEVLVIDLLLNILIRQECSTVSSMKPDDISQSKRYLNIFKDSVTQLLRESRIFMQLPPAIAIQYATDKAKKLVGKHMSVLKQPDFKISRVVEITSQLLVPQPVLKNISGSMHDYSIYQDNKTQHSRSSSQDSQLSDDTASFHSPALSCTAQGDVGVLQELVSSISDSPKNGQNDTSDNIFRSGSSSTNQLKIANNDTVQRTSITYDQLDLHQKAKNLESLSNVKPRITYSIEDLLSLRSEAVRIEENILIDEVPKLKISKSRETNTPDIRDEKPIQAQSLDLPDSEPGHEKVNESLKKTQALPGIDDLSENLLVGLQIGLMSSRWSKEESGS</sequence>
<dbReference type="Proteomes" id="UP000285326">
    <property type="component" value="Unassembled WGS sequence"/>
</dbReference>
<evidence type="ECO:0000313" key="3">
    <source>
        <dbReference type="Proteomes" id="UP000285326"/>
    </source>
</evidence>
<comment type="caution">
    <text evidence="2">The sequence shown here is derived from an EMBL/GenBank/DDBJ whole genome shotgun (WGS) entry which is preliminary data.</text>
</comment>
<evidence type="ECO:0000313" key="2">
    <source>
        <dbReference type="EMBL" id="RKF77763.1"/>
    </source>
</evidence>
<protein>
    <submittedName>
        <fullName evidence="2">Putative bgh specific protein</fullName>
    </submittedName>
</protein>